<evidence type="ECO:0000259" key="8">
    <source>
        <dbReference type="PROSITE" id="PS50850"/>
    </source>
</evidence>
<evidence type="ECO:0000256" key="5">
    <source>
        <dbReference type="ARBA" id="ARBA00022989"/>
    </source>
</evidence>
<feature type="transmembrane region" description="Helical" evidence="7">
    <location>
        <begin position="43"/>
        <end position="62"/>
    </location>
</feature>
<dbReference type="Gene3D" id="1.20.1250.20">
    <property type="entry name" value="MFS general substrate transporter like domains"/>
    <property type="match status" value="2"/>
</dbReference>
<evidence type="ECO:0000256" key="1">
    <source>
        <dbReference type="ARBA" id="ARBA00004651"/>
    </source>
</evidence>
<dbReference type="PROSITE" id="PS50850">
    <property type="entry name" value="MFS"/>
    <property type="match status" value="1"/>
</dbReference>
<evidence type="ECO:0000313" key="9">
    <source>
        <dbReference type="EMBL" id="SFQ88848.1"/>
    </source>
</evidence>
<feature type="transmembrane region" description="Helical" evidence="7">
    <location>
        <begin position="74"/>
        <end position="101"/>
    </location>
</feature>
<feature type="transmembrane region" description="Helical" evidence="7">
    <location>
        <begin position="342"/>
        <end position="362"/>
    </location>
</feature>
<keyword evidence="5 7" id="KW-1133">Transmembrane helix</keyword>
<feature type="transmembrane region" description="Helical" evidence="7">
    <location>
        <begin position="279"/>
        <end position="297"/>
    </location>
</feature>
<feature type="transmembrane region" description="Helical" evidence="7">
    <location>
        <begin position="215"/>
        <end position="235"/>
    </location>
</feature>
<dbReference type="RefSeq" id="WP_061804513.1">
    <property type="nucleotide sequence ID" value="NZ_FOXX01000029.1"/>
</dbReference>
<dbReference type="InterPro" id="IPR011701">
    <property type="entry name" value="MFS"/>
</dbReference>
<keyword evidence="3" id="KW-1003">Cell membrane</keyword>
<dbReference type="PIRSF" id="PIRSF002808">
    <property type="entry name" value="Hexose_phosphate_transp"/>
    <property type="match status" value="1"/>
</dbReference>
<keyword evidence="2" id="KW-0813">Transport</keyword>
<gene>
    <name evidence="9" type="ORF">SAMN02745910_05140</name>
</gene>
<feature type="transmembrane region" description="Helical" evidence="7">
    <location>
        <begin position="255"/>
        <end position="272"/>
    </location>
</feature>
<accession>A0A1I6C6P9</accession>
<dbReference type="InterPro" id="IPR020846">
    <property type="entry name" value="MFS_dom"/>
</dbReference>
<evidence type="ECO:0000256" key="4">
    <source>
        <dbReference type="ARBA" id="ARBA00022692"/>
    </source>
</evidence>
<dbReference type="GeneID" id="93713646"/>
<comment type="caution">
    <text evidence="9">The sequence shown here is derived from an EMBL/GenBank/DDBJ whole genome shotgun (WGS) entry which is preliminary data.</text>
</comment>
<dbReference type="InterPro" id="IPR000849">
    <property type="entry name" value="Sugar_P_transporter"/>
</dbReference>
<feature type="transmembrane region" description="Helical" evidence="7">
    <location>
        <begin position="368"/>
        <end position="392"/>
    </location>
</feature>
<comment type="subcellular location">
    <subcellularLocation>
        <location evidence="1">Cell membrane</location>
        <topology evidence="1">Multi-pass membrane protein</topology>
    </subcellularLocation>
</comment>
<feature type="domain" description="Major facilitator superfamily (MFS) profile" evidence="8">
    <location>
        <begin position="8"/>
        <end position="400"/>
    </location>
</feature>
<reference evidence="9 10" key="1">
    <citation type="submission" date="2016-10" db="EMBL/GenBank/DDBJ databases">
        <authorList>
            <person name="Varghese N."/>
            <person name="Submissions S."/>
        </authorList>
    </citation>
    <scope>NUCLEOTIDE SEQUENCE [LARGE SCALE GENOMIC DNA]</scope>
    <source>
        <strain evidence="9 10">DSM 13796</strain>
    </source>
</reference>
<evidence type="ECO:0000256" key="3">
    <source>
        <dbReference type="ARBA" id="ARBA00022475"/>
    </source>
</evidence>
<evidence type="ECO:0000313" key="10">
    <source>
        <dbReference type="Proteomes" id="UP000182762"/>
    </source>
</evidence>
<evidence type="ECO:0000256" key="6">
    <source>
        <dbReference type="ARBA" id="ARBA00023136"/>
    </source>
</evidence>
<feature type="transmembrane region" description="Helical" evidence="7">
    <location>
        <begin position="163"/>
        <end position="182"/>
    </location>
</feature>
<dbReference type="EMBL" id="FOXX01000029">
    <property type="protein sequence ID" value="SFQ88848.1"/>
    <property type="molecule type" value="Genomic_DNA"/>
</dbReference>
<name>A0A1I6C6P9_9BACI</name>
<organism evidence="9 10">
    <name type="scientific">Priestia endophytica DSM 13796</name>
    <dbReference type="NCBI Taxonomy" id="1121089"/>
    <lineage>
        <taxon>Bacteria</taxon>
        <taxon>Bacillati</taxon>
        <taxon>Bacillota</taxon>
        <taxon>Bacilli</taxon>
        <taxon>Bacillales</taxon>
        <taxon>Bacillaceae</taxon>
        <taxon>Priestia</taxon>
    </lineage>
</organism>
<keyword evidence="6 7" id="KW-0472">Membrane</keyword>
<evidence type="ECO:0000256" key="7">
    <source>
        <dbReference type="SAM" id="Phobius"/>
    </source>
</evidence>
<feature type="transmembrane region" description="Helical" evidence="7">
    <location>
        <begin position="309"/>
        <end position="330"/>
    </location>
</feature>
<protein>
    <submittedName>
        <fullName evidence="9">Sugar phosphate permease</fullName>
    </submittedName>
</protein>
<sequence>MTRNKWVVLLLLWLTYMVSYLDRVNISTAGPLMMKDLNMDADSFGWILAAFTLGYGLMQIPGGMLADRFGAKKVMIIGVIWWSIFTGLSGIVASVGMLIAMRALFGAGEALGTGSQWKMLGQFFQGSDRNLASSLYNTAIPLGPALCAPLSVWIMGRVGWQGLFYWFTVPGIVIALLLYWFLPNDSKEDKPSAVRSGKKEKRFVLKDIVKYPSSWLIFTAYLTKSVAAWGLLGWIPTYLNTSRNIDFKDLGLASSIPYILGFFGLLFFGWLGNRVKHRASLIGVIYLLAGVGLYFAFSAETTNGSITYLSIASFFIFGAYGPFWGLTLDLFPSEIHGTLSGFTNFGGQIGGFISPLVVGYLVKSTGSFNYGFLFMIVTLVVASIALFGLDYLKIKANKNRAFPEQKFV</sequence>
<dbReference type="Pfam" id="PF07690">
    <property type="entry name" value="MFS_1"/>
    <property type="match status" value="1"/>
</dbReference>
<dbReference type="InterPro" id="IPR036259">
    <property type="entry name" value="MFS_trans_sf"/>
</dbReference>
<keyword evidence="10" id="KW-1185">Reference proteome</keyword>
<evidence type="ECO:0000256" key="2">
    <source>
        <dbReference type="ARBA" id="ARBA00022448"/>
    </source>
</evidence>
<dbReference type="PANTHER" id="PTHR11662:SF399">
    <property type="entry name" value="FI19708P1-RELATED"/>
    <property type="match status" value="1"/>
</dbReference>
<proteinExistence type="predicted"/>
<dbReference type="CDD" id="cd17319">
    <property type="entry name" value="MFS_ExuT_GudP_like"/>
    <property type="match status" value="1"/>
</dbReference>
<dbReference type="InterPro" id="IPR050382">
    <property type="entry name" value="MFS_Na/Anion_cotransporter"/>
</dbReference>
<dbReference type="Proteomes" id="UP000182762">
    <property type="component" value="Unassembled WGS sequence"/>
</dbReference>
<dbReference type="PANTHER" id="PTHR11662">
    <property type="entry name" value="SOLUTE CARRIER FAMILY 17"/>
    <property type="match status" value="1"/>
</dbReference>
<keyword evidence="4 7" id="KW-0812">Transmembrane</keyword>
<dbReference type="SUPFAM" id="SSF103473">
    <property type="entry name" value="MFS general substrate transporter"/>
    <property type="match status" value="1"/>
</dbReference>